<accession>A0A2G5F5P4</accession>
<dbReference type="EMBL" id="KZ305019">
    <property type="protein sequence ID" value="PIA63343.1"/>
    <property type="molecule type" value="Genomic_DNA"/>
</dbReference>
<dbReference type="InParanoid" id="A0A2G5F5P4"/>
<organism evidence="2 3">
    <name type="scientific">Aquilegia coerulea</name>
    <name type="common">Rocky mountain columbine</name>
    <dbReference type="NCBI Taxonomy" id="218851"/>
    <lineage>
        <taxon>Eukaryota</taxon>
        <taxon>Viridiplantae</taxon>
        <taxon>Streptophyta</taxon>
        <taxon>Embryophyta</taxon>
        <taxon>Tracheophyta</taxon>
        <taxon>Spermatophyta</taxon>
        <taxon>Magnoliopsida</taxon>
        <taxon>Ranunculales</taxon>
        <taxon>Ranunculaceae</taxon>
        <taxon>Thalictroideae</taxon>
        <taxon>Aquilegia</taxon>
    </lineage>
</organism>
<keyword evidence="3" id="KW-1185">Reference proteome</keyword>
<protein>
    <recommendedName>
        <fullName evidence="4">Defensin-like protein</fullName>
    </recommendedName>
</protein>
<evidence type="ECO:0008006" key="4">
    <source>
        <dbReference type="Google" id="ProtNLM"/>
    </source>
</evidence>
<evidence type="ECO:0000313" key="3">
    <source>
        <dbReference type="Proteomes" id="UP000230069"/>
    </source>
</evidence>
<dbReference type="AlphaFoldDB" id="A0A2G5F5P4"/>
<proteinExistence type="predicted"/>
<dbReference type="OrthoDB" id="10396931at2759"/>
<feature type="signal peptide" evidence="1">
    <location>
        <begin position="1"/>
        <end position="28"/>
    </location>
</feature>
<evidence type="ECO:0000313" key="2">
    <source>
        <dbReference type="EMBL" id="PIA63343.1"/>
    </source>
</evidence>
<sequence length="114" mass="12396">MVSSKLIFFVVVLLVASGLPAMKVHVNAELKCFEDGICINDFNCDTNCLGCYGKCIMGKCNCVPKLGSSANPRPSMQVGKPCTNNGDCKELYCPHNSPRLSPICIDGYCSCRFF</sequence>
<reference evidence="2 3" key="1">
    <citation type="submission" date="2017-09" db="EMBL/GenBank/DDBJ databases">
        <title>WGS assembly of Aquilegia coerulea Goldsmith.</title>
        <authorList>
            <person name="Hodges S."/>
            <person name="Kramer E."/>
            <person name="Nordborg M."/>
            <person name="Tomkins J."/>
            <person name="Borevitz J."/>
            <person name="Derieg N."/>
            <person name="Yan J."/>
            <person name="Mihaltcheva S."/>
            <person name="Hayes R.D."/>
            <person name="Rokhsar D."/>
        </authorList>
    </citation>
    <scope>NUCLEOTIDE SEQUENCE [LARGE SCALE GENOMIC DNA]</scope>
    <source>
        <strain evidence="3">cv. Goldsmith</strain>
    </source>
</reference>
<feature type="chain" id="PRO_5013566043" description="Defensin-like protein" evidence="1">
    <location>
        <begin position="29"/>
        <end position="114"/>
    </location>
</feature>
<gene>
    <name evidence="2" type="ORF">AQUCO_00200989v1</name>
</gene>
<dbReference type="Proteomes" id="UP000230069">
    <property type="component" value="Unassembled WGS sequence"/>
</dbReference>
<name>A0A2G5F5P4_AQUCA</name>
<evidence type="ECO:0000256" key="1">
    <source>
        <dbReference type="SAM" id="SignalP"/>
    </source>
</evidence>
<keyword evidence="1" id="KW-0732">Signal</keyword>